<evidence type="ECO:0000256" key="10">
    <source>
        <dbReference type="ARBA" id="ARBA00048997"/>
    </source>
</evidence>
<feature type="domain" description="Glycosyltransferase 2-like" evidence="11">
    <location>
        <begin position="7"/>
        <end position="119"/>
    </location>
</feature>
<sequence length="231" mass="23504">MRDGFTAVVAARDEEGLLPATLDALFGIPNLSRLVVADDGSRDATAALARAAGAEVVSLPSPRGKGAALRAGILLARSAGPSFSAQPLLLADADLGPSASRLAALLDALDEDHPASVAAFPKGVAARGGFGLVKGLARRAISRRAGVAPLEPLSGQRALLPAALDALPGLAPGFGAEVGMTLDLLSSGITPLEVPLPLAHRTAGKTFEGFAHRARQGLDVLRALRGERVPW</sequence>
<dbReference type="Gene3D" id="3.90.550.10">
    <property type="entry name" value="Spore Coat Polysaccharide Biosynthesis Protein SpsA, Chain A"/>
    <property type="match status" value="1"/>
</dbReference>
<evidence type="ECO:0000256" key="8">
    <source>
        <dbReference type="ARBA" id="ARBA00040894"/>
    </source>
</evidence>
<comment type="similarity">
    <text evidence="3">Belongs to the glycosyltransferase 2 family.</text>
</comment>
<comment type="catalytic activity">
    <reaction evidence="10">
        <text>an NDP-alpha-D-glucose + (2R)-3-phosphoglycerate = (2R)-2-O-(alpha-D-glucopyranosyl)-3-phospho-glycerate + a ribonucleoside 5'-diphosphate + H(+)</text>
        <dbReference type="Rhea" id="RHEA:47244"/>
        <dbReference type="ChEBI" id="CHEBI:15378"/>
        <dbReference type="ChEBI" id="CHEBI:57930"/>
        <dbReference type="ChEBI" id="CHEBI:58272"/>
        <dbReference type="ChEBI" id="CHEBI:62600"/>
        <dbReference type="ChEBI" id="CHEBI:76533"/>
        <dbReference type="EC" id="2.4.1.266"/>
    </reaction>
    <physiologicalReaction direction="left-to-right" evidence="10">
        <dbReference type="Rhea" id="RHEA:47245"/>
    </physiologicalReaction>
</comment>
<protein>
    <recommendedName>
        <fullName evidence="8">Glucosyl-3-phosphoglycerate synthase</fullName>
        <ecNumber evidence="7">2.4.1.266</ecNumber>
    </recommendedName>
</protein>
<name>A0A6G8PXE1_9ACTN</name>
<keyword evidence="4" id="KW-0328">Glycosyltransferase</keyword>
<evidence type="ECO:0000259" key="11">
    <source>
        <dbReference type="Pfam" id="PF00535"/>
    </source>
</evidence>
<evidence type="ECO:0000256" key="3">
    <source>
        <dbReference type="ARBA" id="ARBA00006739"/>
    </source>
</evidence>
<evidence type="ECO:0000313" key="12">
    <source>
        <dbReference type="EMBL" id="QIN78891.1"/>
    </source>
</evidence>
<dbReference type="SUPFAM" id="SSF53448">
    <property type="entry name" value="Nucleotide-diphospho-sugar transferases"/>
    <property type="match status" value="1"/>
</dbReference>
<evidence type="ECO:0000256" key="7">
    <source>
        <dbReference type="ARBA" id="ARBA00039022"/>
    </source>
</evidence>
<dbReference type="PANTHER" id="PTHR48090">
    <property type="entry name" value="UNDECAPRENYL-PHOSPHATE 4-DEOXY-4-FORMAMIDO-L-ARABINOSE TRANSFERASE-RELATED"/>
    <property type="match status" value="1"/>
</dbReference>
<comment type="cofactor">
    <cofactor evidence="1">
        <name>Mn(2+)</name>
        <dbReference type="ChEBI" id="CHEBI:29035"/>
    </cofactor>
</comment>
<evidence type="ECO:0000313" key="13">
    <source>
        <dbReference type="Proteomes" id="UP000502706"/>
    </source>
</evidence>
<dbReference type="InterPro" id="IPR029044">
    <property type="entry name" value="Nucleotide-diphossugar_trans"/>
</dbReference>
<proteinExistence type="inferred from homology"/>
<dbReference type="GO" id="GO:0016757">
    <property type="term" value="F:glycosyltransferase activity"/>
    <property type="evidence" value="ECO:0007669"/>
    <property type="project" value="UniProtKB-KW"/>
</dbReference>
<evidence type="ECO:0000256" key="9">
    <source>
        <dbReference type="ARBA" id="ARBA00048689"/>
    </source>
</evidence>
<organism evidence="12 13">
    <name type="scientific">Rubrobacter marinus</name>
    <dbReference type="NCBI Taxonomy" id="2653852"/>
    <lineage>
        <taxon>Bacteria</taxon>
        <taxon>Bacillati</taxon>
        <taxon>Actinomycetota</taxon>
        <taxon>Rubrobacteria</taxon>
        <taxon>Rubrobacterales</taxon>
        <taxon>Rubrobacteraceae</taxon>
        <taxon>Rubrobacter</taxon>
    </lineage>
</organism>
<dbReference type="InterPro" id="IPR001173">
    <property type="entry name" value="Glyco_trans_2-like"/>
</dbReference>
<evidence type="ECO:0000256" key="5">
    <source>
        <dbReference type="ARBA" id="ARBA00022679"/>
    </source>
</evidence>
<dbReference type="AlphaFoldDB" id="A0A6G8PXE1"/>
<keyword evidence="5 12" id="KW-0808">Transferase</keyword>
<evidence type="ECO:0000256" key="1">
    <source>
        <dbReference type="ARBA" id="ARBA00001936"/>
    </source>
</evidence>
<gene>
    <name evidence="12" type="ORF">GBA65_10575</name>
</gene>
<keyword evidence="6" id="KW-0460">Magnesium</keyword>
<dbReference type="Pfam" id="PF00535">
    <property type="entry name" value="Glycos_transf_2"/>
    <property type="match status" value="1"/>
</dbReference>
<accession>A0A6G8PXE1</accession>
<evidence type="ECO:0000256" key="4">
    <source>
        <dbReference type="ARBA" id="ARBA00022676"/>
    </source>
</evidence>
<dbReference type="KEGG" id="rmar:GBA65_10575"/>
<keyword evidence="13" id="KW-1185">Reference proteome</keyword>
<reference evidence="12 13" key="1">
    <citation type="submission" date="2019-10" db="EMBL/GenBank/DDBJ databases">
        <title>Rubrobacter sp nov SCSIO 52915 isolated from a deep-sea sediment in the South China Sea.</title>
        <authorList>
            <person name="Chen R.W."/>
        </authorList>
    </citation>
    <scope>NUCLEOTIDE SEQUENCE [LARGE SCALE GENOMIC DNA]</scope>
    <source>
        <strain evidence="12 13">SCSIO 52915</strain>
    </source>
</reference>
<dbReference type="EC" id="2.4.1.266" evidence="7"/>
<dbReference type="RefSeq" id="WP_166396557.1">
    <property type="nucleotide sequence ID" value="NZ_CP045121.1"/>
</dbReference>
<evidence type="ECO:0000256" key="2">
    <source>
        <dbReference type="ARBA" id="ARBA00001946"/>
    </source>
</evidence>
<dbReference type="PANTHER" id="PTHR48090:SF10">
    <property type="entry name" value="GLUCOSYL-3-PHOSPHOGLYCERATE SYNTHASE"/>
    <property type="match status" value="1"/>
</dbReference>
<dbReference type="InterPro" id="IPR050256">
    <property type="entry name" value="Glycosyltransferase_2"/>
</dbReference>
<evidence type="ECO:0000256" key="6">
    <source>
        <dbReference type="ARBA" id="ARBA00022842"/>
    </source>
</evidence>
<comment type="catalytic activity">
    <reaction evidence="9">
        <text>(2R)-3-phosphoglycerate + UDP-alpha-D-glucose = (2R)-2-O-(alpha-D-glucopyranosyl)-3-phospho-glycerate + UDP + H(+)</text>
        <dbReference type="Rhea" id="RHEA:31319"/>
        <dbReference type="ChEBI" id="CHEBI:15378"/>
        <dbReference type="ChEBI" id="CHEBI:58223"/>
        <dbReference type="ChEBI" id="CHEBI:58272"/>
        <dbReference type="ChEBI" id="CHEBI:58885"/>
        <dbReference type="ChEBI" id="CHEBI:62600"/>
        <dbReference type="EC" id="2.4.1.266"/>
    </reaction>
    <physiologicalReaction direction="left-to-right" evidence="9">
        <dbReference type="Rhea" id="RHEA:31320"/>
    </physiologicalReaction>
</comment>
<dbReference type="EMBL" id="CP045121">
    <property type="protein sequence ID" value="QIN78891.1"/>
    <property type="molecule type" value="Genomic_DNA"/>
</dbReference>
<comment type="cofactor">
    <cofactor evidence="2">
        <name>Mg(2+)</name>
        <dbReference type="ChEBI" id="CHEBI:18420"/>
    </cofactor>
</comment>
<dbReference type="Proteomes" id="UP000502706">
    <property type="component" value="Chromosome"/>
</dbReference>